<comment type="caution">
    <text evidence="3">The sequence shown here is derived from an EMBL/GenBank/DDBJ whole genome shotgun (WGS) entry which is preliminary data.</text>
</comment>
<dbReference type="Proteomes" id="UP000233524">
    <property type="component" value="Unassembled WGS sequence"/>
</dbReference>
<sequence length="527" mass="58944">MPRIAQLANIRASRSPRLLVLERAPALNSKKDEGGSRWKEIGSKLLEGAATALGSVAILGLAGYSYHCYYKDLVLRKMENAFLPGYSSLELAALGRQVVSIGSQLGLDVDVTDDDWIPRAEQSTINSIIDGTTQGSYHLIFGEKGTGKTSMLLKAMKRVDGDGIAMLEAHADLEIFRVRLGKALDYEFHEDYIGSLFSFKGPRDTTPLLDIERAFNKMEKIALRRQERFGKPLILIINGAHFLRDDEDGRHLLELIQQRAELWAASNLVTVVLNSDEYWISERLALQATRMRTLPVRDIPKATALQSLKSFRARTFGEDVSSDTLEEVYRKVGGRIRFLSQVAKSPNMLAACNVICEREKRWFLNQCWILGKDMDPGGEDQQDICAAAMILAKALVEMEGENWDGVLPKMPLHKVRQLHTKADWIQIHDHLSLFTIDSNSMVQADSVAMQNAFRDVVNLEGFDELLEETLARLDELESLARTRELKFKDLVGNGKLRAVVETEDGKGKKAVVTISALPGEEEEKAES</sequence>
<dbReference type="AlphaFoldDB" id="A0A2N3N7A3"/>
<dbReference type="Pfam" id="PF24913">
    <property type="entry name" value="WHD_AAA_fung"/>
    <property type="match status" value="1"/>
</dbReference>
<dbReference type="InterPro" id="IPR041664">
    <property type="entry name" value="AAA_16"/>
</dbReference>
<dbReference type="OrthoDB" id="511599at2759"/>
<dbReference type="PANTHER" id="PTHR36168:SF4">
    <property type="entry name" value="ORC1-LIKE AAA ATPASE DOMAIN-CONTAINING PROTEIN"/>
    <property type="match status" value="1"/>
</dbReference>
<dbReference type="EMBL" id="NLAX01000697">
    <property type="protein sequence ID" value="PKS08323.1"/>
    <property type="molecule type" value="Genomic_DNA"/>
</dbReference>
<gene>
    <name evidence="3" type="ORF">jhhlp_005267</name>
</gene>
<feature type="domain" description="Orc1-like AAA ATPase" evidence="1">
    <location>
        <begin position="120"/>
        <end position="269"/>
    </location>
</feature>
<reference evidence="3 4" key="1">
    <citation type="journal article" date="2017" name="G3 (Bethesda)">
        <title>First Draft Genome Sequence of the Pathogenic Fungus Lomentospora prolificans (Formerly Scedosporium prolificans).</title>
        <authorList>
            <person name="Luo R."/>
            <person name="Zimin A."/>
            <person name="Workman R."/>
            <person name="Fan Y."/>
            <person name="Pertea G."/>
            <person name="Grossman N."/>
            <person name="Wear M.P."/>
            <person name="Jia B."/>
            <person name="Miller H."/>
            <person name="Casadevall A."/>
            <person name="Timp W."/>
            <person name="Zhang S.X."/>
            <person name="Salzberg S.L."/>
        </authorList>
    </citation>
    <scope>NUCLEOTIDE SEQUENCE [LARGE SCALE GENOMIC DNA]</scope>
    <source>
        <strain evidence="3 4">JHH-5317</strain>
    </source>
</reference>
<proteinExistence type="predicted"/>
<dbReference type="InterPro" id="IPR056808">
    <property type="entry name" value="HTH_AAA"/>
</dbReference>
<protein>
    <recommendedName>
        <fullName evidence="5">Orc1-like AAA ATPase domain-containing protein</fullName>
    </recommendedName>
</protein>
<dbReference type="PANTHER" id="PTHR36168">
    <property type="entry name" value="CHROMOSOME 1, WHOLE GENOME SHOTGUN SEQUENCE"/>
    <property type="match status" value="1"/>
</dbReference>
<dbReference type="Pfam" id="PF13191">
    <property type="entry name" value="AAA_16"/>
    <property type="match status" value="1"/>
</dbReference>
<name>A0A2N3N7A3_9PEZI</name>
<dbReference type="InterPro" id="IPR027417">
    <property type="entry name" value="P-loop_NTPase"/>
</dbReference>
<organism evidence="3 4">
    <name type="scientific">Lomentospora prolificans</name>
    <dbReference type="NCBI Taxonomy" id="41688"/>
    <lineage>
        <taxon>Eukaryota</taxon>
        <taxon>Fungi</taxon>
        <taxon>Dikarya</taxon>
        <taxon>Ascomycota</taxon>
        <taxon>Pezizomycotina</taxon>
        <taxon>Sordariomycetes</taxon>
        <taxon>Hypocreomycetidae</taxon>
        <taxon>Microascales</taxon>
        <taxon>Microascaceae</taxon>
        <taxon>Lomentospora</taxon>
    </lineage>
</organism>
<evidence type="ECO:0000259" key="2">
    <source>
        <dbReference type="Pfam" id="PF24913"/>
    </source>
</evidence>
<accession>A0A2N3N7A3</accession>
<evidence type="ECO:0000313" key="4">
    <source>
        <dbReference type="Proteomes" id="UP000233524"/>
    </source>
</evidence>
<feature type="domain" description="AAA protein C-terminal winged helix" evidence="2">
    <location>
        <begin position="365"/>
        <end position="477"/>
    </location>
</feature>
<evidence type="ECO:0008006" key="5">
    <source>
        <dbReference type="Google" id="ProtNLM"/>
    </source>
</evidence>
<evidence type="ECO:0000259" key="1">
    <source>
        <dbReference type="Pfam" id="PF13191"/>
    </source>
</evidence>
<dbReference type="SUPFAM" id="SSF52540">
    <property type="entry name" value="P-loop containing nucleoside triphosphate hydrolases"/>
    <property type="match status" value="1"/>
</dbReference>
<dbReference type="STRING" id="41688.A0A2N3N7A3"/>
<keyword evidence="4" id="KW-1185">Reference proteome</keyword>
<dbReference type="VEuPathDB" id="FungiDB:jhhlp_005267"/>
<dbReference type="InParanoid" id="A0A2N3N7A3"/>
<evidence type="ECO:0000313" key="3">
    <source>
        <dbReference type="EMBL" id="PKS08323.1"/>
    </source>
</evidence>